<feature type="domain" description="Outer membrane protein beta-barrel" evidence="3">
    <location>
        <begin position="10"/>
        <end position="195"/>
    </location>
</feature>
<dbReference type="KEGG" id="vvu:VV2_0196"/>
<dbReference type="EMBL" id="AE016796">
    <property type="protein sequence ID" value="AAO07169.2"/>
    <property type="molecule type" value="Genomic_DNA"/>
</dbReference>
<accession>A0A3Q0KXG7</accession>
<dbReference type="AlphaFoldDB" id="A0A3Q0KXG7"/>
<dbReference type="Gene3D" id="2.40.160.20">
    <property type="match status" value="1"/>
</dbReference>
<dbReference type="InterPro" id="IPR027385">
    <property type="entry name" value="Beta-barrel_OMP"/>
</dbReference>
<evidence type="ECO:0000256" key="1">
    <source>
        <dbReference type="ARBA" id="ARBA00022729"/>
    </source>
</evidence>
<dbReference type="Proteomes" id="UP000002275">
    <property type="component" value="Chromosome II"/>
</dbReference>
<keyword evidence="1 2" id="KW-0732">Signal</keyword>
<reference evidence="4 5" key="2">
    <citation type="journal article" date="2003" name="Infect. Immun.">
        <title>Characterization and pathogenic significance of Vibrio vulnificus antigens preferentially expressed in septicemic patients.</title>
        <authorList>
            <person name="Kim Y.R."/>
            <person name="Lee S.E."/>
            <person name="Kim C.M."/>
            <person name="Kim S.Y."/>
            <person name="Shin E.K."/>
            <person name="Shin D.H."/>
            <person name="Chung S.S."/>
            <person name="Choy H.E."/>
            <person name="Progulske-Fox A."/>
            <person name="Hillman J.D."/>
            <person name="Handfield M."/>
            <person name="Rhee J.H."/>
        </authorList>
    </citation>
    <scope>NUCLEOTIDE SEQUENCE [LARGE SCALE GENOMIC DNA]</scope>
    <source>
        <strain evidence="4 5">CMCP6</strain>
    </source>
</reference>
<dbReference type="Pfam" id="PF13505">
    <property type="entry name" value="OMP_b-brl"/>
    <property type="match status" value="1"/>
</dbReference>
<proteinExistence type="predicted"/>
<evidence type="ECO:0000313" key="5">
    <source>
        <dbReference type="Proteomes" id="UP000002275"/>
    </source>
</evidence>
<feature type="chain" id="PRO_5017985939" evidence="2">
    <location>
        <begin position="22"/>
        <end position="195"/>
    </location>
</feature>
<sequence>MNYKMKKAVFLLAAVSAFAQANTNDIEKKDVSGFYLGGGIGTTTAFDDGVGTNDLNLKSNDSTYKLYGGYQFNRIVAIEAQYTRYGDIYSKDDADRHMVKPESIALMANLGYTFDSGWRPFATVGLGRTELDFGPLSKTETSFRAGVGGEYSPKAIENLNFRVAYEVDSFMFDNGPRDDINIVLGSLYAGVSYKF</sequence>
<gene>
    <name evidence="4" type="ordered locus">VV2_0196</name>
</gene>
<organism evidence="4 5">
    <name type="scientific">Vibrio vulnificus (strain CMCP6)</name>
    <dbReference type="NCBI Taxonomy" id="216895"/>
    <lineage>
        <taxon>Bacteria</taxon>
        <taxon>Pseudomonadati</taxon>
        <taxon>Pseudomonadota</taxon>
        <taxon>Gammaproteobacteria</taxon>
        <taxon>Vibrionales</taxon>
        <taxon>Vibrionaceae</taxon>
        <taxon>Vibrio</taxon>
    </lineage>
</organism>
<evidence type="ECO:0000256" key="2">
    <source>
        <dbReference type="SAM" id="SignalP"/>
    </source>
</evidence>
<dbReference type="SUPFAM" id="SSF56925">
    <property type="entry name" value="OMPA-like"/>
    <property type="match status" value="1"/>
</dbReference>
<dbReference type="InterPro" id="IPR011250">
    <property type="entry name" value="OMP/PagP_B-barrel"/>
</dbReference>
<reference evidence="5" key="1">
    <citation type="submission" date="2002-12" db="EMBL/GenBank/DDBJ databases">
        <title>Complete genome sequence of Vibrio vulnificus CMCP6.</title>
        <authorList>
            <person name="Rhee J.H."/>
            <person name="Kim S.Y."/>
            <person name="Chung S.S."/>
            <person name="Kim J.J."/>
            <person name="Moon Y.H."/>
            <person name="Jeong H."/>
            <person name="Choy H.E."/>
        </authorList>
    </citation>
    <scope>NUCLEOTIDE SEQUENCE [LARGE SCALE GENOMIC DNA]</scope>
    <source>
        <strain evidence="5">CMCP6</strain>
    </source>
</reference>
<name>A0A3Q0KXG7_VIBVU</name>
<feature type="signal peptide" evidence="2">
    <location>
        <begin position="1"/>
        <end position="21"/>
    </location>
</feature>
<reference evidence="4 5" key="3">
    <citation type="journal article" date="2011" name="Mol. Syst. Biol.">
        <title>Integrative genome-scale metabolic analysis of Vibrio vulnificus for drug targeting and discovery.</title>
        <authorList>
            <person name="Kim H.U."/>
            <person name="Kim S.Y."/>
            <person name="Jeong H."/>
            <person name="Kim T.Y."/>
            <person name="Kim J.J."/>
            <person name="Choy H.E."/>
            <person name="Yi K.Y."/>
            <person name="Rhee J.H."/>
            <person name="Lee S.Y."/>
        </authorList>
    </citation>
    <scope>NUCLEOTIDE SEQUENCE [LARGE SCALE GENOMIC DNA]</scope>
    <source>
        <strain evidence="4 5">CMCP6</strain>
    </source>
</reference>
<protein>
    <submittedName>
        <fullName evidence="4">Membrane protein</fullName>
    </submittedName>
</protein>
<evidence type="ECO:0000259" key="3">
    <source>
        <dbReference type="Pfam" id="PF13505"/>
    </source>
</evidence>
<evidence type="ECO:0000313" key="4">
    <source>
        <dbReference type="EMBL" id="AAO07169.2"/>
    </source>
</evidence>